<dbReference type="Proteomes" id="UP000002410">
    <property type="component" value="Chromosome"/>
</dbReference>
<dbReference type="AlphaFoldDB" id="A7GE94"/>
<proteinExistence type="predicted"/>
<name>A7GE94_CLOBL</name>
<protein>
    <recommendedName>
        <fullName evidence="1">Shedu protein SduA C-terminal domain-containing protein</fullName>
    </recommendedName>
</protein>
<feature type="domain" description="Shedu protein SduA C-terminal" evidence="1">
    <location>
        <begin position="86"/>
        <end position="247"/>
    </location>
</feature>
<dbReference type="InterPro" id="IPR025359">
    <property type="entry name" value="SduA_C"/>
</dbReference>
<dbReference type="HOGENOM" id="CLU_091595_0_0_9"/>
<dbReference type="RefSeq" id="WP_012099829.1">
    <property type="nucleotide sequence ID" value="NC_009699.1"/>
</dbReference>
<evidence type="ECO:0000259" key="1">
    <source>
        <dbReference type="Pfam" id="PF14082"/>
    </source>
</evidence>
<gene>
    <name evidence="2" type="ordered locus">CLI_1846</name>
</gene>
<organism evidence="2 3">
    <name type="scientific">Clostridium botulinum (strain Langeland / NCTC 10281 / Type F)</name>
    <dbReference type="NCBI Taxonomy" id="441772"/>
    <lineage>
        <taxon>Bacteria</taxon>
        <taxon>Bacillati</taxon>
        <taxon>Bacillota</taxon>
        <taxon>Clostridia</taxon>
        <taxon>Eubacteriales</taxon>
        <taxon>Clostridiaceae</taxon>
        <taxon>Clostridium</taxon>
    </lineage>
</organism>
<dbReference type="KEGG" id="cbf:CLI_1846"/>
<evidence type="ECO:0000313" key="3">
    <source>
        <dbReference type="Proteomes" id="UP000002410"/>
    </source>
</evidence>
<dbReference type="Pfam" id="PF14082">
    <property type="entry name" value="SduA_C"/>
    <property type="match status" value="1"/>
</dbReference>
<sequence>MNLYERDYEKPSTKELEVIREQDEFNKIGIVSPEHVDPINKYSKEIRNFVYHYRTKFPNNVIWSRELNHEESKKESEAFKKVLDNSKSENDIQTYIKSNKKWFIPASIIKEYNFGHKENYLFPEMMLGSKYKVDYVICGRNSDGYHLLLIEFENANTPFINQDGNCESKSVNSGYGQIKNWKNWMDDNRQLFLNEHEFTEKGMSIPISQIQYCLVVSKRSYMDSSARERKNRLIYEVNNLNIINYDRVCDYIEQLGHGYCTMF</sequence>
<dbReference type="EMBL" id="CP000728">
    <property type="protein sequence ID" value="ABS40935.1"/>
    <property type="molecule type" value="Genomic_DNA"/>
</dbReference>
<reference evidence="3" key="1">
    <citation type="submission" date="2007-06" db="EMBL/GenBank/DDBJ databases">
        <authorList>
            <person name="Brinkac L.M."/>
            <person name="Daugherty S."/>
            <person name="Dodson R.J."/>
            <person name="Madupu R."/>
            <person name="Brown J.L."/>
            <person name="Bruce D."/>
            <person name="Detter C."/>
            <person name="Munk C."/>
            <person name="Smith L.A."/>
            <person name="Smith T.J."/>
            <person name="White O."/>
            <person name="Brettin T.S."/>
        </authorList>
    </citation>
    <scope>NUCLEOTIDE SEQUENCE [LARGE SCALE GENOMIC DNA]</scope>
    <source>
        <strain evidence="3">Langeland / NCTC 10281 / Type F</strain>
    </source>
</reference>
<accession>A7GE94</accession>
<evidence type="ECO:0000313" key="2">
    <source>
        <dbReference type="EMBL" id="ABS40935.1"/>
    </source>
</evidence>